<dbReference type="Proteomes" id="UP000307244">
    <property type="component" value="Unassembled WGS sequence"/>
</dbReference>
<accession>A0A4U1CIN2</accession>
<dbReference type="PROSITE" id="PS51257">
    <property type="entry name" value="PROKAR_LIPOPROTEIN"/>
    <property type="match status" value="1"/>
</dbReference>
<proteinExistence type="predicted"/>
<reference evidence="2 3" key="1">
    <citation type="submission" date="2019-04" db="EMBL/GenBank/DDBJ databases">
        <title>Pedobacter sp. RP-3-15 sp. nov., isolated from Arctic soil.</title>
        <authorList>
            <person name="Dahal R.H."/>
            <person name="Kim D.-U."/>
        </authorList>
    </citation>
    <scope>NUCLEOTIDE SEQUENCE [LARGE SCALE GENOMIC DNA]</scope>
    <source>
        <strain evidence="2 3">RP-3-15</strain>
    </source>
</reference>
<organism evidence="2 3">
    <name type="scientific">Pedobacter frigoris</name>
    <dbReference type="NCBI Taxonomy" id="2571272"/>
    <lineage>
        <taxon>Bacteria</taxon>
        <taxon>Pseudomonadati</taxon>
        <taxon>Bacteroidota</taxon>
        <taxon>Sphingobacteriia</taxon>
        <taxon>Sphingobacteriales</taxon>
        <taxon>Sphingobacteriaceae</taxon>
        <taxon>Pedobacter</taxon>
    </lineage>
</organism>
<evidence type="ECO:0000313" key="2">
    <source>
        <dbReference type="EMBL" id="TKC05906.1"/>
    </source>
</evidence>
<gene>
    <name evidence="2" type="ORF">FA047_11215</name>
</gene>
<evidence type="ECO:0000313" key="3">
    <source>
        <dbReference type="Proteomes" id="UP000307244"/>
    </source>
</evidence>
<dbReference type="RefSeq" id="WP_136836167.1">
    <property type="nucleotide sequence ID" value="NZ_SWBQ01000003.1"/>
</dbReference>
<feature type="signal peptide" evidence="1">
    <location>
        <begin position="1"/>
        <end position="23"/>
    </location>
</feature>
<keyword evidence="3" id="KW-1185">Reference proteome</keyword>
<comment type="caution">
    <text evidence="2">The sequence shown here is derived from an EMBL/GenBank/DDBJ whole genome shotgun (WGS) entry which is preliminary data.</text>
</comment>
<protein>
    <submittedName>
        <fullName evidence="2">Uncharacterized protein</fullName>
    </submittedName>
</protein>
<evidence type="ECO:0000256" key="1">
    <source>
        <dbReference type="SAM" id="SignalP"/>
    </source>
</evidence>
<dbReference type="OrthoDB" id="1447689at2"/>
<dbReference type="EMBL" id="SWBQ01000003">
    <property type="protein sequence ID" value="TKC05906.1"/>
    <property type="molecule type" value="Genomic_DNA"/>
</dbReference>
<feature type="chain" id="PRO_5020313931" evidence="1">
    <location>
        <begin position="24"/>
        <end position="100"/>
    </location>
</feature>
<keyword evidence="1" id="KW-0732">Signal</keyword>
<dbReference type="AlphaFoldDB" id="A0A4U1CIN2"/>
<name>A0A4U1CIN2_9SPHI</name>
<sequence length="100" mass="10759">MKKIFILLMLGLAAVGCSSTKQASSSANLVELSGKLEEMGMTTFQYGTHKLVSGEKTYALKSKLDLNKYLNKNVKIKGAKVAGYPVENGPEFIDVTAVAE</sequence>